<dbReference type="SUPFAM" id="SSF53335">
    <property type="entry name" value="S-adenosyl-L-methionine-dependent methyltransferases"/>
    <property type="match status" value="1"/>
</dbReference>
<keyword evidence="3" id="KW-0808">Transferase</keyword>
<dbReference type="InterPro" id="IPR029063">
    <property type="entry name" value="SAM-dependent_MTases_sf"/>
</dbReference>
<evidence type="ECO:0000256" key="1">
    <source>
        <dbReference type="ARBA" id="ARBA00007996"/>
    </source>
</evidence>
<protein>
    <submittedName>
        <fullName evidence="5">Uncharacterized protein</fullName>
    </submittedName>
</protein>
<dbReference type="PANTHER" id="PTHR10867:SF18">
    <property type="entry name" value="PHENYLETHANOLAMINE N-METHYLTRANSFERASE"/>
    <property type="match status" value="1"/>
</dbReference>
<dbReference type="Proteomes" id="UP001066276">
    <property type="component" value="Chromosome 2_2"/>
</dbReference>
<evidence type="ECO:0000256" key="2">
    <source>
        <dbReference type="ARBA" id="ARBA00022603"/>
    </source>
</evidence>
<dbReference type="Pfam" id="PF01234">
    <property type="entry name" value="NNMT_PNMT_TEMT"/>
    <property type="match status" value="2"/>
</dbReference>
<dbReference type="AlphaFoldDB" id="A0AAV7V6L4"/>
<evidence type="ECO:0000313" key="5">
    <source>
        <dbReference type="EMBL" id="KAJ1195930.1"/>
    </source>
</evidence>
<accession>A0AAV7V6L4</accession>
<dbReference type="PROSITE" id="PS51681">
    <property type="entry name" value="SAM_MT_NNMT_PNMT_TEMT"/>
    <property type="match status" value="1"/>
</dbReference>
<keyword evidence="6" id="KW-1185">Reference proteome</keyword>
<dbReference type="InterPro" id="IPR000940">
    <property type="entry name" value="NNMT_TEMT_trans"/>
</dbReference>
<dbReference type="Gene3D" id="3.40.50.150">
    <property type="entry name" value="Vaccinia Virus protein VP39"/>
    <property type="match status" value="1"/>
</dbReference>
<reference evidence="5" key="1">
    <citation type="journal article" date="2022" name="bioRxiv">
        <title>Sequencing and chromosome-scale assembly of the giantPleurodeles waltlgenome.</title>
        <authorList>
            <person name="Brown T."/>
            <person name="Elewa A."/>
            <person name="Iarovenko S."/>
            <person name="Subramanian E."/>
            <person name="Araus A.J."/>
            <person name="Petzold A."/>
            <person name="Susuki M."/>
            <person name="Suzuki K.-i.T."/>
            <person name="Hayashi T."/>
            <person name="Toyoda A."/>
            <person name="Oliveira C."/>
            <person name="Osipova E."/>
            <person name="Leigh N.D."/>
            <person name="Simon A."/>
            <person name="Yun M.H."/>
        </authorList>
    </citation>
    <scope>NUCLEOTIDE SEQUENCE</scope>
    <source>
        <strain evidence="5">20211129_DDA</strain>
        <tissue evidence="5">Liver</tissue>
    </source>
</reference>
<gene>
    <name evidence="5" type="ORF">NDU88_005195</name>
</gene>
<evidence type="ECO:0000256" key="4">
    <source>
        <dbReference type="ARBA" id="ARBA00022691"/>
    </source>
</evidence>
<dbReference type="GO" id="GO:0032259">
    <property type="term" value="P:methylation"/>
    <property type="evidence" value="ECO:0007669"/>
    <property type="project" value="UniProtKB-KW"/>
</dbReference>
<comment type="caution">
    <text evidence="5">The sequence shown here is derived from an EMBL/GenBank/DDBJ whole genome shotgun (WGS) entry which is preliminary data.</text>
</comment>
<sequence>MALPTEVSDSGCSGLRQGREGDAALPGYWRHSGSAARPFCASVGSSVGYQVNTAPAEMASTADLKALYDQHLDARKMVAMYLSPTSEYHVDSFIQAIPHVHNFFSSGAVDGGTLLEMSFAPLVHCFLPASNHFTDTYFACPSEKAIKEVHMWVKNEPGCLDVTDVVKGVVDLLGSSVENLFGVTLGGTSVPLLGSLLGSVTQTVTSVTSVVLNEIQGLFRSQVKNVLLCNFMRSDPVAPTVLPPVDCLALSYSLELFAVDEKSFCDALKNVTPLLKKGGHLVMFACLEGTFFKVGDVRFPAFCLKQDFLTETLIEHGYTIKESHIFERKTRGSYDVFDFKSYIILKATKERDI</sequence>
<dbReference type="EMBL" id="JANPWB010000004">
    <property type="protein sequence ID" value="KAJ1195930.1"/>
    <property type="molecule type" value="Genomic_DNA"/>
</dbReference>
<evidence type="ECO:0000256" key="3">
    <source>
        <dbReference type="ARBA" id="ARBA00022679"/>
    </source>
</evidence>
<proteinExistence type="inferred from homology"/>
<evidence type="ECO:0000313" key="6">
    <source>
        <dbReference type="Proteomes" id="UP001066276"/>
    </source>
</evidence>
<keyword evidence="4" id="KW-0949">S-adenosyl-L-methionine</keyword>
<keyword evidence="2" id="KW-0489">Methyltransferase</keyword>
<name>A0AAV7V6L4_PLEWA</name>
<comment type="similarity">
    <text evidence="1">Belongs to the class I-like SAM-binding methyltransferase superfamily. NNMT/PNMT/TEMT family.</text>
</comment>
<dbReference type="GO" id="GO:0008170">
    <property type="term" value="F:N-methyltransferase activity"/>
    <property type="evidence" value="ECO:0007669"/>
    <property type="project" value="TreeGrafter"/>
</dbReference>
<dbReference type="PANTHER" id="PTHR10867">
    <property type="entry name" value="NNMT/PNMT/TEMT FAMILY MEMBER"/>
    <property type="match status" value="1"/>
</dbReference>
<dbReference type="GO" id="GO:0005829">
    <property type="term" value="C:cytosol"/>
    <property type="evidence" value="ECO:0007669"/>
    <property type="project" value="TreeGrafter"/>
</dbReference>
<organism evidence="5 6">
    <name type="scientific">Pleurodeles waltl</name>
    <name type="common">Iberian ribbed newt</name>
    <dbReference type="NCBI Taxonomy" id="8319"/>
    <lineage>
        <taxon>Eukaryota</taxon>
        <taxon>Metazoa</taxon>
        <taxon>Chordata</taxon>
        <taxon>Craniata</taxon>
        <taxon>Vertebrata</taxon>
        <taxon>Euteleostomi</taxon>
        <taxon>Amphibia</taxon>
        <taxon>Batrachia</taxon>
        <taxon>Caudata</taxon>
        <taxon>Salamandroidea</taxon>
        <taxon>Salamandridae</taxon>
        <taxon>Pleurodelinae</taxon>
        <taxon>Pleurodeles</taxon>
    </lineage>
</organism>